<evidence type="ECO:0000313" key="5">
    <source>
        <dbReference type="Proteomes" id="UP000256373"/>
    </source>
</evidence>
<dbReference type="CDD" id="cd06850">
    <property type="entry name" value="biotinyl_domain"/>
    <property type="match status" value="1"/>
</dbReference>
<evidence type="ECO:0000313" key="4">
    <source>
        <dbReference type="EMBL" id="REA58359.1"/>
    </source>
</evidence>
<dbReference type="InterPro" id="IPR011053">
    <property type="entry name" value="Single_hybrid_motif"/>
</dbReference>
<dbReference type="PANTHER" id="PTHR45266">
    <property type="entry name" value="OXALOACETATE DECARBOXYLASE ALPHA CHAIN"/>
    <property type="match status" value="1"/>
</dbReference>
<dbReference type="SUPFAM" id="SSF51230">
    <property type="entry name" value="Single hybrid motif"/>
    <property type="match status" value="1"/>
</dbReference>
<keyword evidence="1" id="KW-0092">Biotin</keyword>
<dbReference type="InterPro" id="IPR050709">
    <property type="entry name" value="Biotin_Carboxyl_Carrier/Decarb"/>
</dbReference>
<keyword evidence="5" id="KW-1185">Reference proteome</keyword>
<dbReference type="FunFam" id="2.40.50.100:FF:000003">
    <property type="entry name" value="Acetyl-CoA carboxylase biotin carboxyl carrier protein"/>
    <property type="match status" value="1"/>
</dbReference>
<dbReference type="Proteomes" id="UP000256373">
    <property type="component" value="Unassembled WGS sequence"/>
</dbReference>
<dbReference type="Pfam" id="PF00364">
    <property type="entry name" value="Biotin_lipoyl"/>
    <property type="match status" value="1"/>
</dbReference>
<accession>A0A3D8Y6D8</accession>
<dbReference type="Gene3D" id="2.40.50.100">
    <property type="match status" value="1"/>
</dbReference>
<dbReference type="InterPro" id="IPR000089">
    <property type="entry name" value="Biotin_lipoyl"/>
</dbReference>
<dbReference type="AlphaFoldDB" id="A0A3D8Y6D8"/>
<sequence length="173" mass="19169">MLKVSVQSDGRSQEESSSFELESQEGRWLINGQAFDGDIAKLSENKYHVIWNYKSYLIEVTEQNISAKTLSLVINGQKYATVTKDRIDLLLEGMGLQAKVTNKINHLKAPMPGLIQSVAVKEGDKVTKGDILLVLVAMKMENVIRAAGDGIVKSMKIIAGQTVEKNQVMLEFE</sequence>
<dbReference type="OrthoDB" id="9812676at2"/>
<evidence type="ECO:0000256" key="2">
    <source>
        <dbReference type="SAM" id="MobiDB-lite"/>
    </source>
</evidence>
<name>A0A3D8Y6D8_9BACT</name>
<dbReference type="RefSeq" id="WP_115832919.1">
    <property type="nucleotide sequence ID" value="NZ_QNUL01000021.1"/>
</dbReference>
<evidence type="ECO:0000259" key="3">
    <source>
        <dbReference type="PROSITE" id="PS50968"/>
    </source>
</evidence>
<organism evidence="4 5">
    <name type="scientific">Dyadobacter luteus</name>
    <dbReference type="NCBI Taxonomy" id="2259619"/>
    <lineage>
        <taxon>Bacteria</taxon>
        <taxon>Pseudomonadati</taxon>
        <taxon>Bacteroidota</taxon>
        <taxon>Cytophagia</taxon>
        <taxon>Cytophagales</taxon>
        <taxon>Spirosomataceae</taxon>
        <taxon>Dyadobacter</taxon>
    </lineage>
</organism>
<dbReference type="PANTHER" id="PTHR45266:SF3">
    <property type="entry name" value="OXALOACETATE DECARBOXYLASE ALPHA CHAIN"/>
    <property type="match status" value="1"/>
</dbReference>
<feature type="region of interest" description="Disordered" evidence="2">
    <location>
        <begin position="1"/>
        <end position="20"/>
    </location>
</feature>
<dbReference type="PROSITE" id="PS50968">
    <property type="entry name" value="BIOTINYL_LIPOYL"/>
    <property type="match status" value="1"/>
</dbReference>
<dbReference type="EMBL" id="QNUL01000021">
    <property type="protein sequence ID" value="REA58359.1"/>
    <property type="molecule type" value="Genomic_DNA"/>
</dbReference>
<dbReference type="PROSITE" id="PS00188">
    <property type="entry name" value="BIOTIN"/>
    <property type="match status" value="1"/>
</dbReference>
<evidence type="ECO:0000256" key="1">
    <source>
        <dbReference type="ARBA" id="ARBA00023267"/>
    </source>
</evidence>
<dbReference type="InterPro" id="IPR001882">
    <property type="entry name" value="Biotin_BS"/>
</dbReference>
<feature type="compositionally biased region" description="Polar residues" evidence="2">
    <location>
        <begin position="1"/>
        <end position="10"/>
    </location>
</feature>
<protein>
    <submittedName>
        <fullName evidence="4">Acetyl-CoA carboxylase biotin carboxyl carrier protein subunit</fullName>
    </submittedName>
</protein>
<gene>
    <name evidence="4" type="ORF">DSL64_21100</name>
</gene>
<proteinExistence type="predicted"/>
<comment type="caution">
    <text evidence="4">The sequence shown here is derived from an EMBL/GenBank/DDBJ whole genome shotgun (WGS) entry which is preliminary data.</text>
</comment>
<feature type="domain" description="Lipoyl-binding" evidence="3">
    <location>
        <begin position="95"/>
        <end position="173"/>
    </location>
</feature>
<reference evidence="4 5" key="1">
    <citation type="submission" date="2018-07" db="EMBL/GenBank/DDBJ databases">
        <title>Dyadobacter roseus sp. nov., isolated from rose rhizosphere soil.</title>
        <authorList>
            <person name="Chen L."/>
        </authorList>
    </citation>
    <scope>NUCLEOTIDE SEQUENCE [LARGE SCALE GENOMIC DNA]</scope>
    <source>
        <strain evidence="4 5">RS19</strain>
    </source>
</reference>